<sequence length="55" mass="5746">MIRRTRYSEARAIVKLDSGACGAFQSGSHLIGHAYNSSPTPAALLSDMSPAADVP</sequence>
<evidence type="ECO:0000313" key="1">
    <source>
        <dbReference type="EMBL" id="EHK41545.1"/>
    </source>
</evidence>
<organism evidence="1 2">
    <name type="scientific">Hypocrea atroviridis (strain ATCC 20476 / IMI 206040)</name>
    <name type="common">Trichoderma atroviride</name>
    <dbReference type="NCBI Taxonomy" id="452589"/>
    <lineage>
        <taxon>Eukaryota</taxon>
        <taxon>Fungi</taxon>
        <taxon>Dikarya</taxon>
        <taxon>Ascomycota</taxon>
        <taxon>Pezizomycotina</taxon>
        <taxon>Sordariomycetes</taxon>
        <taxon>Hypocreomycetidae</taxon>
        <taxon>Hypocreales</taxon>
        <taxon>Hypocreaceae</taxon>
        <taxon>Trichoderma</taxon>
    </lineage>
</organism>
<evidence type="ECO:0000313" key="2">
    <source>
        <dbReference type="Proteomes" id="UP000005426"/>
    </source>
</evidence>
<dbReference type="AlphaFoldDB" id="G9P798"/>
<dbReference type="EMBL" id="ABDG02000027">
    <property type="protein sequence ID" value="EHK41545.1"/>
    <property type="molecule type" value="Genomic_DNA"/>
</dbReference>
<protein>
    <submittedName>
        <fullName evidence="1">Uncharacterized protein</fullName>
    </submittedName>
</protein>
<dbReference type="HOGENOM" id="CLU_3032647_0_0_1"/>
<proteinExistence type="predicted"/>
<gene>
    <name evidence="1" type="ORF">TRIATDRAFT_259379</name>
</gene>
<reference evidence="1 2" key="1">
    <citation type="journal article" date="2011" name="Genome Biol.">
        <title>Comparative genome sequence analysis underscores mycoparasitism as the ancestral life style of Trichoderma.</title>
        <authorList>
            <person name="Kubicek C.P."/>
            <person name="Herrera-Estrella A."/>
            <person name="Seidl-Seiboth V."/>
            <person name="Martinez D.A."/>
            <person name="Druzhinina I.S."/>
            <person name="Thon M."/>
            <person name="Zeilinger S."/>
            <person name="Casas-Flores S."/>
            <person name="Horwitz B.A."/>
            <person name="Mukherjee P.K."/>
            <person name="Mukherjee M."/>
            <person name="Kredics L."/>
            <person name="Alcaraz L.D."/>
            <person name="Aerts A."/>
            <person name="Antal Z."/>
            <person name="Atanasova L."/>
            <person name="Cervantes-Badillo M.G."/>
            <person name="Challacombe J."/>
            <person name="Chertkov O."/>
            <person name="McCluskey K."/>
            <person name="Coulpier F."/>
            <person name="Deshpande N."/>
            <person name="von Doehren H."/>
            <person name="Ebbole D.J."/>
            <person name="Esquivel-Naranjo E.U."/>
            <person name="Fekete E."/>
            <person name="Flipphi M."/>
            <person name="Glaser F."/>
            <person name="Gomez-Rodriguez E.Y."/>
            <person name="Gruber S."/>
            <person name="Han C."/>
            <person name="Henrissat B."/>
            <person name="Hermosa R."/>
            <person name="Hernandez-Onate M."/>
            <person name="Karaffa L."/>
            <person name="Kosti I."/>
            <person name="Le Crom S."/>
            <person name="Lindquist E."/>
            <person name="Lucas S."/>
            <person name="Luebeck M."/>
            <person name="Luebeck P.S."/>
            <person name="Margeot A."/>
            <person name="Metz B."/>
            <person name="Misra M."/>
            <person name="Nevalainen H."/>
            <person name="Omann M."/>
            <person name="Packer N."/>
            <person name="Perrone G."/>
            <person name="Uresti-Rivera E.E."/>
            <person name="Salamov A."/>
            <person name="Schmoll M."/>
            <person name="Seiboth B."/>
            <person name="Shapiro H."/>
            <person name="Sukno S."/>
            <person name="Tamayo-Ramos J.A."/>
            <person name="Tisch D."/>
            <person name="Wiest A."/>
            <person name="Wilkinson H.H."/>
            <person name="Zhang M."/>
            <person name="Coutinho P.M."/>
            <person name="Kenerley C.M."/>
            <person name="Monte E."/>
            <person name="Baker S.E."/>
            <person name="Grigoriev I.V."/>
        </authorList>
    </citation>
    <scope>NUCLEOTIDE SEQUENCE [LARGE SCALE GENOMIC DNA]</scope>
    <source>
        <strain evidence="2">ATCC 20476 / IMI 206040</strain>
    </source>
</reference>
<keyword evidence="2" id="KW-1185">Reference proteome</keyword>
<comment type="caution">
    <text evidence="1">The sequence shown here is derived from an EMBL/GenBank/DDBJ whole genome shotgun (WGS) entry which is preliminary data.</text>
</comment>
<dbReference type="Proteomes" id="UP000005426">
    <property type="component" value="Unassembled WGS sequence"/>
</dbReference>
<name>G9P798_HYPAI</name>
<accession>G9P798</accession>